<dbReference type="AlphaFoldDB" id="A0A8S9J5W1"/>
<gene>
    <name evidence="1" type="ORF">F2Q68_00004675</name>
</gene>
<dbReference type="EMBL" id="QGKW02001660">
    <property type="protein sequence ID" value="KAF2577454.1"/>
    <property type="molecule type" value="Genomic_DNA"/>
</dbReference>
<evidence type="ECO:0000313" key="2">
    <source>
        <dbReference type="Proteomes" id="UP000712281"/>
    </source>
</evidence>
<proteinExistence type="predicted"/>
<name>A0A8S9J5W1_BRACR</name>
<evidence type="ECO:0000313" key="1">
    <source>
        <dbReference type="EMBL" id="KAF2577454.1"/>
    </source>
</evidence>
<protein>
    <submittedName>
        <fullName evidence="1">Uncharacterized protein</fullName>
    </submittedName>
</protein>
<reference evidence="1" key="1">
    <citation type="submission" date="2019-12" db="EMBL/GenBank/DDBJ databases">
        <title>Genome sequencing and annotation of Brassica cretica.</title>
        <authorList>
            <person name="Studholme D.J."/>
            <person name="Sarris P.F."/>
        </authorList>
    </citation>
    <scope>NUCLEOTIDE SEQUENCE</scope>
    <source>
        <strain evidence="1">PFS-001/15</strain>
        <tissue evidence="1">Leaf</tissue>
    </source>
</reference>
<accession>A0A8S9J5W1</accession>
<comment type="caution">
    <text evidence="1">The sequence shown here is derived from an EMBL/GenBank/DDBJ whole genome shotgun (WGS) entry which is preliminary data.</text>
</comment>
<dbReference type="Proteomes" id="UP000712281">
    <property type="component" value="Unassembled WGS sequence"/>
</dbReference>
<organism evidence="1 2">
    <name type="scientific">Brassica cretica</name>
    <name type="common">Mustard</name>
    <dbReference type="NCBI Taxonomy" id="69181"/>
    <lineage>
        <taxon>Eukaryota</taxon>
        <taxon>Viridiplantae</taxon>
        <taxon>Streptophyta</taxon>
        <taxon>Embryophyta</taxon>
        <taxon>Tracheophyta</taxon>
        <taxon>Spermatophyta</taxon>
        <taxon>Magnoliopsida</taxon>
        <taxon>eudicotyledons</taxon>
        <taxon>Gunneridae</taxon>
        <taxon>Pentapetalae</taxon>
        <taxon>rosids</taxon>
        <taxon>malvids</taxon>
        <taxon>Brassicales</taxon>
        <taxon>Brassicaceae</taxon>
        <taxon>Brassiceae</taxon>
        <taxon>Brassica</taxon>
    </lineage>
</organism>
<sequence>MISFVLGLNIAKSINGAPTCPAEKLHRRVRCLVMDGDFPTVRLSLLFDTIYNLELSFQFHRFEVNRHPVSEVMLVLLKSGTYISVPGTTKKIGFLGSSKKESAGLCMIRKSTREVSIDTLQAAAIDRVNQKSIDSNTTPSIDITCEKTEKVEGTAIPDNSTVTEEDDFELKPIFITLMEQRHFHGFPHEQAMDHIDMFEGLVLFIFNEVPEDHHFCKLFRNTLAGEATH</sequence>